<evidence type="ECO:0000256" key="2">
    <source>
        <dbReference type="ARBA" id="ARBA00022692"/>
    </source>
</evidence>
<accession>A0A814YAI9</accession>
<protein>
    <recommendedName>
        <fullName evidence="9">G-protein coupled receptors family 1 profile domain-containing protein</fullName>
    </recommendedName>
</protein>
<keyword evidence="4" id="KW-0297">G-protein coupled receptor</keyword>
<dbReference type="GO" id="GO:0005886">
    <property type="term" value="C:plasma membrane"/>
    <property type="evidence" value="ECO:0007669"/>
    <property type="project" value="TreeGrafter"/>
</dbReference>
<comment type="subcellular location">
    <subcellularLocation>
        <location evidence="1">Membrane</location>
        <topology evidence="1">Multi-pass membrane protein</topology>
    </subcellularLocation>
</comment>
<evidence type="ECO:0000256" key="5">
    <source>
        <dbReference type="ARBA" id="ARBA00023136"/>
    </source>
</evidence>
<keyword evidence="3 8" id="KW-1133">Transmembrane helix</keyword>
<evidence type="ECO:0000256" key="4">
    <source>
        <dbReference type="ARBA" id="ARBA00023040"/>
    </source>
</evidence>
<sequence length="302" mass="35468">MSKLLIQVLQANIYFQPIQFFLSIVTNLLNIRVFSSRTLSLSPCTHYLRAYAVFSIVYTCLACPTQFLRGFHIDWANTRVGCKLHFYFLFLFPFQANLMLILASFDRYCCSSKSFRICSKSTIRLARINIIVTIIISSIYMSPMLIIYKWNDRQLKCVLHTTILIRIYVFSQIFLYYMLAPMVMFTLGLLTISKIRRQSMHVKLVTASSIRRRRTEQQLTRMLLVQVIIHIILIFPFGVIYSMNSLNSSTQTADILAIRYIFVMWQQLDCFLSFFLYTLSGRVYRQELRKIIAKCHLQCCTT</sequence>
<feature type="transmembrane region" description="Helical" evidence="8">
    <location>
        <begin position="87"/>
        <end position="105"/>
    </location>
</feature>
<evidence type="ECO:0000256" key="3">
    <source>
        <dbReference type="ARBA" id="ARBA00022989"/>
    </source>
</evidence>
<reference evidence="10" key="1">
    <citation type="submission" date="2021-02" db="EMBL/GenBank/DDBJ databases">
        <authorList>
            <person name="Nowell W R."/>
        </authorList>
    </citation>
    <scope>NUCLEOTIDE SEQUENCE</scope>
</reference>
<dbReference type="InterPro" id="IPR000276">
    <property type="entry name" value="GPCR_Rhodpsn"/>
</dbReference>
<gene>
    <name evidence="10" type="ORF">XAT740_LOCUS24996</name>
</gene>
<dbReference type="Pfam" id="PF00001">
    <property type="entry name" value="7tm_1"/>
    <property type="match status" value="1"/>
</dbReference>
<evidence type="ECO:0000256" key="7">
    <source>
        <dbReference type="ARBA" id="ARBA00023224"/>
    </source>
</evidence>
<keyword evidence="2 8" id="KW-0812">Transmembrane</keyword>
<keyword evidence="6" id="KW-0675">Receptor</keyword>
<dbReference type="InterPro" id="IPR017452">
    <property type="entry name" value="GPCR_Rhodpsn_7TM"/>
</dbReference>
<evidence type="ECO:0000313" key="10">
    <source>
        <dbReference type="EMBL" id="CAF1226618.1"/>
    </source>
</evidence>
<feature type="transmembrane region" description="Helical" evidence="8">
    <location>
        <begin position="47"/>
        <end position="67"/>
    </location>
</feature>
<evidence type="ECO:0000256" key="1">
    <source>
        <dbReference type="ARBA" id="ARBA00004141"/>
    </source>
</evidence>
<keyword evidence="5 8" id="KW-0472">Membrane</keyword>
<dbReference type="PROSITE" id="PS50262">
    <property type="entry name" value="G_PROTEIN_RECEP_F1_2"/>
    <property type="match status" value="1"/>
</dbReference>
<feature type="transmembrane region" description="Helical" evidence="8">
    <location>
        <begin position="167"/>
        <end position="190"/>
    </location>
</feature>
<dbReference type="AlphaFoldDB" id="A0A814YAI9"/>
<dbReference type="PANTHER" id="PTHR24243:SF233">
    <property type="entry name" value="THYROTROPIN-RELEASING HORMONE RECEPTOR"/>
    <property type="match status" value="1"/>
</dbReference>
<dbReference type="EMBL" id="CAJNOR010001961">
    <property type="protein sequence ID" value="CAF1226618.1"/>
    <property type="molecule type" value="Genomic_DNA"/>
</dbReference>
<dbReference type="Gene3D" id="1.20.1070.10">
    <property type="entry name" value="Rhodopsin 7-helix transmembrane proteins"/>
    <property type="match status" value="1"/>
</dbReference>
<evidence type="ECO:0000259" key="9">
    <source>
        <dbReference type="PROSITE" id="PS50262"/>
    </source>
</evidence>
<dbReference type="PANTHER" id="PTHR24243">
    <property type="entry name" value="G-PROTEIN COUPLED RECEPTOR"/>
    <property type="match status" value="1"/>
</dbReference>
<evidence type="ECO:0000256" key="6">
    <source>
        <dbReference type="ARBA" id="ARBA00023170"/>
    </source>
</evidence>
<evidence type="ECO:0000256" key="8">
    <source>
        <dbReference type="SAM" id="Phobius"/>
    </source>
</evidence>
<keyword evidence="7" id="KW-0807">Transducer</keyword>
<dbReference type="Proteomes" id="UP000663828">
    <property type="component" value="Unassembled WGS sequence"/>
</dbReference>
<feature type="transmembrane region" description="Helical" evidence="8">
    <location>
        <begin position="13"/>
        <end position="35"/>
    </location>
</feature>
<feature type="domain" description="G-protein coupled receptors family 1 profile" evidence="9">
    <location>
        <begin position="26"/>
        <end position="277"/>
    </location>
</feature>
<feature type="transmembrane region" description="Helical" evidence="8">
    <location>
        <begin position="126"/>
        <end position="147"/>
    </location>
</feature>
<comment type="caution">
    <text evidence="10">The sequence shown here is derived from an EMBL/GenBank/DDBJ whole genome shotgun (WGS) entry which is preliminary data.</text>
</comment>
<organism evidence="10 11">
    <name type="scientific">Adineta ricciae</name>
    <name type="common">Rotifer</name>
    <dbReference type="NCBI Taxonomy" id="249248"/>
    <lineage>
        <taxon>Eukaryota</taxon>
        <taxon>Metazoa</taxon>
        <taxon>Spiralia</taxon>
        <taxon>Gnathifera</taxon>
        <taxon>Rotifera</taxon>
        <taxon>Eurotatoria</taxon>
        <taxon>Bdelloidea</taxon>
        <taxon>Adinetida</taxon>
        <taxon>Adinetidae</taxon>
        <taxon>Adineta</taxon>
    </lineage>
</organism>
<name>A0A814YAI9_ADIRI</name>
<dbReference type="SUPFAM" id="SSF81321">
    <property type="entry name" value="Family A G protein-coupled receptor-like"/>
    <property type="match status" value="1"/>
</dbReference>
<evidence type="ECO:0000313" key="11">
    <source>
        <dbReference type="Proteomes" id="UP000663828"/>
    </source>
</evidence>
<keyword evidence="11" id="KW-1185">Reference proteome</keyword>
<dbReference type="GO" id="GO:0004930">
    <property type="term" value="F:G protein-coupled receptor activity"/>
    <property type="evidence" value="ECO:0007669"/>
    <property type="project" value="UniProtKB-KW"/>
</dbReference>
<feature type="transmembrane region" description="Helical" evidence="8">
    <location>
        <begin position="222"/>
        <end position="243"/>
    </location>
</feature>
<feature type="transmembrane region" description="Helical" evidence="8">
    <location>
        <begin position="255"/>
        <end position="279"/>
    </location>
</feature>
<proteinExistence type="predicted"/>